<dbReference type="SMART" id="SM01340">
    <property type="entry name" value="DNA_mis_repair"/>
    <property type="match status" value="1"/>
</dbReference>
<feature type="region of interest" description="Disordered" evidence="6">
    <location>
        <begin position="429"/>
        <end position="451"/>
    </location>
</feature>
<evidence type="ECO:0000259" key="7">
    <source>
        <dbReference type="SMART" id="SM00853"/>
    </source>
</evidence>
<dbReference type="AlphaFoldDB" id="A0A7D4T0W2"/>
<evidence type="ECO:0000256" key="5">
    <source>
        <dbReference type="HAMAP-Rule" id="MF_00149"/>
    </source>
</evidence>
<keyword evidence="9" id="KW-0255">Endonuclease</keyword>
<feature type="domain" description="MutL C-terminal dimerisation" evidence="7">
    <location>
        <begin position="459"/>
        <end position="602"/>
    </location>
</feature>
<comment type="function">
    <text evidence="5">This protein is involved in the repair of mismatches in DNA. It is required for dam-dependent methyl-directed DNA mismatch repair. May act as a 'molecular matchmaker', a protein that promotes the formation of a stable complex between two or more DNA-binding proteins in an ATP-dependent manner without itself being part of a final effector complex.</text>
</comment>
<evidence type="ECO:0000313" key="10">
    <source>
        <dbReference type="Proteomes" id="UP000504724"/>
    </source>
</evidence>
<dbReference type="NCBIfam" id="NF000949">
    <property type="entry name" value="PRK00095.1-2"/>
    <property type="match status" value="1"/>
</dbReference>
<dbReference type="InterPro" id="IPR014721">
    <property type="entry name" value="Ribsml_uS5_D2-typ_fold_subgr"/>
</dbReference>
<dbReference type="PANTHER" id="PTHR10073:SF12">
    <property type="entry name" value="DNA MISMATCH REPAIR PROTEIN MLH1"/>
    <property type="match status" value="1"/>
</dbReference>
<gene>
    <name evidence="5 9" type="primary">mutL</name>
    <name evidence="9" type="ORF">HQN79_05515</name>
</gene>
<dbReference type="Pfam" id="PF08676">
    <property type="entry name" value="MutL_C"/>
    <property type="match status" value="1"/>
</dbReference>
<evidence type="ECO:0000313" key="9">
    <source>
        <dbReference type="EMBL" id="QKI89065.1"/>
    </source>
</evidence>
<dbReference type="CDD" id="cd03482">
    <property type="entry name" value="MutL_Trans_MutL"/>
    <property type="match status" value="1"/>
</dbReference>
<dbReference type="FunFam" id="3.30.565.10:FF:000003">
    <property type="entry name" value="DNA mismatch repair endonuclease MutL"/>
    <property type="match status" value="1"/>
</dbReference>
<keyword evidence="9" id="KW-0540">Nuclease</keyword>
<dbReference type="Proteomes" id="UP000504724">
    <property type="component" value="Chromosome"/>
</dbReference>
<dbReference type="RefSeq" id="WP_173284849.1">
    <property type="nucleotide sequence ID" value="NZ_CP054020.1"/>
</dbReference>
<dbReference type="InterPro" id="IPR014790">
    <property type="entry name" value="MutL_C"/>
</dbReference>
<sequence>MSLLAWLAEYQTHAPIRAIETLPGNLADQIAAGEVVERPASAVKELLENALDSGADQIEIHLQEGGNQSIEVIDNGRGIPKEELLLAVSRHATSKIYSMQELVAVRSLGFRGEALASISSVSDFTLRSRTVHDKSAWQISARGDGNWHGPEPSAGQQGTSVKVNNLFFNTPARKKFLRAPRTEFLQIEQLVKRIILSHPQVGFKLIHNGKMVRHLPACQDELSLQNRLKNLLGQEFVEHSLEIEFNTDDWHLTGWVGLPTFNRSQTDMQYLFVNGRVVKDRNLSFALKQAYADVLYHGRHAAYVLFLNVPPEQLDVNVHPAKHEVRFARNREVYDFLRRSVRDAVGKPLAASESLQPGSGKSLDGAQDLDLKSEAKPMHLNFTQRYDSVSADELEAARQFQQPFASSFGGRTEQARDLSRLIEERRFHGESQVQEAEAPVYQSERGENDDSPVPPLGFAKAQLHGVFILSENRHGLVLVDMHAAHERVVYERFKQQWKQLRLQSQPLLVPMAVTLDVSQILVWEEFEKTFSDLGFELEAMGPEQLKVTAVPALLIKSDVVRLLKDMLADFAEFGESSVVEERIDSILSTMACHGSVRANRKLTVPEMNELLRQMEQTDKIDQCNHGRPTWVQLSMDQLDKLFMRGQ</sequence>
<dbReference type="GO" id="GO:0140664">
    <property type="term" value="F:ATP-dependent DNA damage sensor activity"/>
    <property type="evidence" value="ECO:0007669"/>
    <property type="project" value="InterPro"/>
</dbReference>
<dbReference type="Pfam" id="PF13589">
    <property type="entry name" value="HATPase_c_3"/>
    <property type="match status" value="1"/>
</dbReference>
<dbReference type="Gene3D" id="3.30.1370.100">
    <property type="entry name" value="MutL, C-terminal domain, regulatory subdomain"/>
    <property type="match status" value="1"/>
</dbReference>
<dbReference type="NCBIfam" id="TIGR00585">
    <property type="entry name" value="mutl"/>
    <property type="match status" value="1"/>
</dbReference>
<dbReference type="Gene3D" id="3.30.565.10">
    <property type="entry name" value="Histidine kinase-like ATPase, C-terminal domain"/>
    <property type="match status" value="1"/>
</dbReference>
<dbReference type="PROSITE" id="PS00058">
    <property type="entry name" value="DNA_MISMATCH_REPAIR_1"/>
    <property type="match status" value="1"/>
</dbReference>
<reference evidence="9 10" key="1">
    <citation type="submission" date="2020-05" db="EMBL/GenBank/DDBJ databases">
        <title>Thiomicrorhabdus sediminis sp.nov. and Thiomicrorhabdus xiamenensis sp.nov., novel sulfur-oxidizing bacteria isolated from coastal sediment.</title>
        <authorList>
            <person name="Liu X."/>
        </authorList>
    </citation>
    <scope>NUCLEOTIDE SEQUENCE [LARGE SCALE GENOMIC DNA]</scope>
    <source>
        <strain evidence="9 10">G2</strain>
    </source>
</reference>
<dbReference type="SUPFAM" id="SSF55874">
    <property type="entry name" value="ATPase domain of HSP90 chaperone/DNA topoisomerase II/histidine kinase"/>
    <property type="match status" value="1"/>
</dbReference>
<evidence type="ECO:0000256" key="1">
    <source>
        <dbReference type="ARBA" id="ARBA00006082"/>
    </source>
</evidence>
<dbReference type="GO" id="GO:0030983">
    <property type="term" value="F:mismatched DNA binding"/>
    <property type="evidence" value="ECO:0007669"/>
    <property type="project" value="InterPro"/>
</dbReference>
<organism evidence="9 10">
    <name type="scientific">Thiomicrorhabdus xiamenensis</name>
    <dbReference type="NCBI Taxonomy" id="2739063"/>
    <lineage>
        <taxon>Bacteria</taxon>
        <taxon>Pseudomonadati</taxon>
        <taxon>Pseudomonadota</taxon>
        <taxon>Gammaproteobacteria</taxon>
        <taxon>Thiotrichales</taxon>
        <taxon>Piscirickettsiaceae</taxon>
        <taxon>Thiomicrorhabdus</taxon>
    </lineage>
</organism>
<dbReference type="InterPro" id="IPR042121">
    <property type="entry name" value="MutL_C_regsub"/>
</dbReference>
<keyword evidence="4 5" id="KW-0234">DNA repair</keyword>
<evidence type="ECO:0000256" key="6">
    <source>
        <dbReference type="SAM" id="MobiDB-lite"/>
    </source>
</evidence>
<dbReference type="InterPro" id="IPR002099">
    <property type="entry name" value="MutL/Mlh/PMS"/>
</dbReference>
<evidence type="ECO:0000256" key="2">
    <source>
        <dbReference type="ARBA" id="ARBA00021975"/>
    </source>
</evidence>
<dbReference type="HAMAP" id="MF_00149">
    <property type="entry name" value="DNA_mis_repair"/>
    <property type="match status" value="1"/>
</dbReference>
<dbReference type="InterPro" id="IPR036890">
    <property type="entry name" value="HATPase_C_sf"/>
</dbReference>
<dbReference type="SMART" id="SM00853">
    <property type="entry name" value="MutL_C"/>
    <property type="match status" value="1"/>
</dbReference>
<keyword evidence="3 5" id="KW-0227">DNA damage</keyword>
<evidence type="ECO:0000259" key="8">
    <source>
        <dbReference type="SMART" id="SM01340"/>
    </source>
</evidence>
<dbReference type="GO" id="GO:0016887">
    <property type="term" value="F:ATP hydrolysis activity"/>
    <property type="evidence" value="ECO:0007669"/>
    <property type="project" value="InterPro"/>
</dbReference>
<dbReference type="InterPro" id="IPR014762">
    <property type="entry name" value="DNA_mismatch_repair_CS"/>
</dbReference>
<dbReference type="Gene3D" id="3.30.230.10">
    <property type="match status" value="1"/>
</dbReference>
<feature type="domain" description="DNA mismatch repair protein S5" evidence="8">
    <location>
        <begin position="228"/>
        <end position="346"/>
    </location>
</feature>
<dbReference type="InterPro" id="IPR020568">
    <property type="entry name" value="Ribosomal_Su5_D2-typ_SF"/>
</dbReference>
<dbReference type="EMBL" id="CP054020">
    <property type="protein sequence ID" value="QKI89065.1"/>
    <property type="molecule type" value="Genomic_DNA"/>
</dbReference>
<dbReference type="InterPro" id="IPR020667">
    <property type="entry name" value="DNA_mismatch_repair_MutL"/>
</dbReference>
<dbReference type="PANTHER" id="PTHR10073">
    <property type="entry name" value="DNA MISMATCH REPAIR PROTEIN MLH, PMS, MUTL"/>
    <property type="match status" value="1"/>
</dbReference>
<dbReference type="GO" id="GO:0004519">
    <property type="term" value="F:endonuclease activity"/>
    <property type="evidence" value="ECO:0007669"/>
    <property type="project" value="UniProtKB-KW"/>
</dbReference>
<evidence type="ECO:0000256" key="4">
    <source>
        <dbReference type="ARBA" id="ARBA00023204"/>
    </source>
</evidence>
<protein>
    <recommendedName>
        <fullName evidence="2 5">DNA mismatch repair protein MutL</fullName>
    </recommendedName>
</protein>
<proteinExistence type="inferred from homology"/>
<keyword evidence="9" id="KW-0378">Hydrolase</keyword>
<dbReference type="KEGG" id="txa:HQN79_05515"/>
<keyword evidence="10" id="KW-1185">Reference proteome</keyword>
<dbReference type="SUPFAM" id="SSF54211">
    <property type="entry name" value="Ribosomal protein S5 domain 2-like"/>
    <property type="match status" value="1"/>
</dbReference>
<dbReference type="InterPro" id="IPR038973">
    <property type="entry name" value="MutL/Mlh/Pms-like"/>
</dbReference>
<name>A0A7D4T0W2_9GAMM</name>
<dbReference type="InterPro" id="IPR042120">
    <property type="entry name" value="MutL_C_dimsub"/>
</dbReference>
<dbReference type="GO" id="GO:0005524">
    <property type="term" value="F:ATP binding"/>
    <property type="evidence" value="ECO:0007669"/>
    <property type="project" value="InterPro"/>
</dbReference>
<dbReference type="InterPro" id="IPR037198">
    <property type="entry name" value="MutL_C_sf"/>
</dbReference>
<dbReference type="Gene3D" id="3.30.1540.20">
    <property type="entry name" value="MutL, C-terminal domain, dimerisation subdomain"/>
    <property type="match status" value="1"/>
</dbReference>
<dbReference type="InterPro" id="IPR013507">
    <property type="entry name" value="DNA_mismatch_S5_2-like"/>
</dbReference>
<dbReference type="GO" id="GO:0032300">
    <property type="term" value="C:mismatch repair complex"/>
    <property type="evidence" value="ECO:0007669"/>
    <property type="project" value="InterPro"/>
</dbReference>
<comment type="similarity">
    <text evidence="1 5">Belongs to the DNA mismatch repair MutL/HexB family.</text>
</comment>
<dbReference type="CDD" id="cd16926">
    <property type="entry name" value="HATPase_MutL-MLH-PMS-like"/>
    <property type="match status" value="1"/>
</dbReference>
<dbReference type="SUPFAM" id="SSF118116">
    <property type="entry name" value="DNA mismatch repair protein MutL"/>
    <property type="match status" value="1"/>
</dbReference>
<evidence type="ECO:0000256" key="3">
    <source>
        <dbReference type="ARBA" id="ARBA00022763"/>
    </source>
</evidence>
<dbReference type="Pfam" id="PF01119">
    <property type="entry name" value="DNA_mis_repair"/>
    <property type="match status" value="1"/>
</dbReference>
<dbReference type="GO" id="GO:0006298">
    <property type="term" value="P:mismatch repair"/>
    <property type="evidence" value="ECO:0007669"/>
    <property type="project" value="UniProtKB-UniRule"/>
</dbReference>
<accession>A0A7D4T0W2</accession>